<protein>
    <recommendedName>
        <fullName evidence="5">Outer membrane protein beta-barrel domain-containing protein</fullName>
    </recommendedName>
</protein>
<feature type="compositionally biased region" description="Low complexity" evidence="1">
    <location>
        <begin position="181"/>
        <end position="192"/>
    </location>
</feature>
<keyword evidence="2" id="KW-1133">Transmembrane helix</keyword>
<evidence type="ECO:0000313" key="4">
    <source>
        <dbReference type="Proteomes" id="UP000656244"/>
    </source>
</evidence>
<dbReference type="AlphaFoldDB" id="A0A923H8I0"/>
<evidence type="ECO:0008006" key="5">
    <source>
        <dbReference type="Google" id="ProtNLM"/>
    </source>
</evidence>
<feature type="region of interest" description="Disordered" evidence="1">
    <location>
        <begin position="79"/>
        <end position="110"/>
    </location>
</feature>
<accession>A0A923H8I0</accession>
<dbReference type="EMBL" id="JACNMF010000002">
    <property type="protein sequence ID" value="MBC3758440.1"/>
    <property type="molecule type" value="Genomic_DNA"/>
</dbReference>
<keyword evidence="2" id="KW-0472">Membrane</keyword>
<feature type="compositionally biased region" description="Polar residues" evidence="1">
    <location>
        <begin position="193"/>
        <end position="211"/>
    </location>
</feature>
<feature type="compositionally biased region" description="Polar residues" evidence="1">
    <location>
        <begin position="144"/>
        <end position="153"/>
    </location>
</feature>
<name>A0A923H8I0_9FLAO</name>
<dbReference type="RefSeq" id="WP_186561311.1">
    <property type="nucleotide sequence ID" value="NZ_JACNMF010000002.1"/>
</dbReference>
<sequence>MGDKKHIDRLFQERFKDFEVTPDNAVWSNIEAKLKAKKKKRRVIPIWWRYAGVAALLLLFLTIGGIAYFNDNETAKTPQIVGTEQTDTNSDSTTGDIKTPQNKIAEDNLGNSVISDVDEHQNAVDETKSDSGIKNSEEILKLNQSSPALASSNKEQKKVPTKSESISKENPIIDETLAQKNNNETLAENNENSTAKTETSIQNKISPKTNTVDNGAQQIAENTIKNKPDEQNLEKEAPILNKELVGEETQAIAENTTQKETKTIEEAIEENQSLLEDEEIKKLNKWSVAPNVAPVYFSSLGKGSSIDPQFNNNSKSGEVNMSYGINASYALSDKVTIRSGVNRVNLGYNTNDVLVFRSLNASASTRTSNIETVNSTSFGDVNDTPAVDADNFTIVSADNFNASNSPALLDTANTTINQSLGYIEIPLEIQYALTSKRFGLNVIGGFSSLFLNNNDLFSEIEGQSTRLGEANNINKTSYSANFGLGLNYKVSKRINLNLEPMFKYQINTFKNTSGDFQPFFIGVYTGFGIKF</sequence>
<dbReference type="Proteomes" id="UP000656244">
    <property type="component" value="Unassembled WGS sequence"/>
</dbReference>
<comment type="caution">
    <text evidence="3">The sequence shown here is derived from an EMBL/GenBank/DDBJ whole genome shotgun (WGS) entry which is preliminary data.</text>
</comment>
<evidence type="ECO:0000256" key="2">
    <source>
        <dbReference type="SAM" id="Phobius"/>
    </source>
</evidence>
<organism evidence="3 4">
    <name type="scientific">Hyunsoonleella aquatilis</name>
    <dbReference type="NCBI Taxonomy" id="2762758"/>
    <lineage>
        <taxon>Bacteria</taxon>
        <taxon>Pseudomonadati</taxon>
        <taxon>Bacteroidota</taxon>
        <taxon>Flavobacteriia</taxon>
        <taxon>Flavobacteriales</taxon>
        <taxon>Flavobacteriaceae</taxon>
    </lineage>
</organism>
<keyword evidence="2" id="KW-0812">Transmembrane</keyword>
<proteinExistence type="predicted"/>
<feature type="transmembrane region" description="Helical" evidence="2">
    <location>
        <begin position="47"/>
        <end position="69"/>
    </location>
</feature>
<feature type="region of interest" description="Disordered" evidence="1">
    <location>
        <begin position="144"/>
        <end position="211"/>
    </location>
</feature>
<evidence type="ECO:0000256" key="1">
    <source>
        <dbReference type="SAM" id="MobiDB-lite"/>
    </source>
</evidence>
<gene>
    <name evidence="3" type="ORF">H7U19_08500</name>
</gene>
<keyword evidence="4" id="KW-1185">Reference proteome</keyword>
<feature type="compositionally biased region" description="Polar residues" evidence="1">
    <location>
        <begin position="79"/>
        <end position="102"/>
    </location>
</feature>
<reference evidence="3" key="1">
    <citation type="submission" date="2020-08" db="EMBL/GenBank/DDBJ databases">
        <title>Hyunsoonleella sp. strain SJ7 genome sequencing and assembly.</title>
        <authorList>
            <person name="Kim I."/>
        </authorList>
    </citation>
    <scope>NUCLEOTIDE SEQUENCE</scope>
    <source>
        <strain evidence="3">SJ7</strain>
    </source>
</reference>
<evidence type="ECO:0000313" key="3">
    <source>
        <dbReference type="EMBL" id="MBC3758440.1"/>
    </source>
</evidence>